<keyword evidence="1" id="KW-1133">Transmembrane helix</keyword>
<dbReference type="EMBL" id="BRXY01000282">
    <property type="protein sequence ID" value="GMH83582.1"/>
    <property type="molecule type" value="Genomic_DNA"/>
</dbReference>
<keyword evidence="3" id="KW-1185">Reference proteome</keyword>
<feature type="transmembrane region" description="Helical" evidence="1">
    <location>
        <begin position="15"/>
        <end position="39"/>
    </location>
</feature>
<gene>
    <name evidence="2" type="ORF">TrST_g7143</name>
</gene>
<protein>
    <submittedName>
        <fullName evidence="2">Uncharacterized protein</fullName>
    </submittedName>
</protein>
<proteinExistence type="predicted"/>
<keyword evidence="1" id="KW-0812">Transmembrane</keyword>
<keyword evidence="1" id="KW-0472">Membrane</keyword>
<dbReference type="AlphaFoldDB" id="A0A9W7EM45"/>
<accession>A0A9W7EM45</accession>
<dbReference type="Proteomes" id="UP001165085">
    <property type="component" value="Unassembled WGS sequence"/>
</dbReference>
<evidence type="ECO:0000313" key="2">
    <source>
        <dbReference type="EMBL" id="GMH83582.1"/>
    </source>
</evidence>
<comment type="caution">
    <text evidence="2">The sequence shown here is derived from an EMBL/GenBank/DDBJ whole genome shotgun (WGS) entry which is preliminary data.</text>
</comment>
<name>A0A9W7EM45_9STRA</name>
<evidence type="ECO:0000256" key="1">
    <source>
        <dbReference type="SAM" id="Phobius"/>
    </source>
</evidence>
<feature type="transmembrane region" description="Helical" evidence="1">
    <location>
        <begin position="46"/>
        <end position="70"/>
    </location>
</feature>
<evidence type="ECO:0000313" key="3">
    <source>
        <dbReference type="Proteomes" id="UP001165085"/>
    </source>
</evidence>
<organism evidence="2 3">
    <name type="scientific">Triparma strigata</name>
    <dbReference type="NCBI Taxonomy" id="1606541"/>
    <lineage>
        <taxon>Eukaryota</taxon>
        <taxon>Sar</taxon>
        <taxon>Stramenopiles</taxon>
        <taxon>Ochrophyta</taxon>
        <taxon>Bolidophyceae</taxon>
        <taxon>Parmales</taxon>
        <taxon>Triparmaceae</taxon>
        <taxon>Triparma</taxon>
    </lineage>
</organism>
<reference evidence="3" key="1">
    <citation type="journal article" date="2023" name="Commun. Biol.">
        <title>Genome analysis of Parmales, the sister group of diatoms, reveals the evolutionary specialization of diatoms from phago-mixotrophs to photoautotrophs.</title>
        <authorList>
            <person name="Ban H."/>
            <person name="Sato S."/>
            <person name="Yoshikawa S."/>
            <person name="Yamada K."/>
            <person name="Nakamura Y."/>
            <person name="Ichinomiya M."/>
            <person name="Sato N."/>
            <person name="Blanc-Mathieu R."/>
            <person name="Endo H."/>
            <person name="Kuwata A."/>
            <person name="Ogata H."/>
        </authorList>
    </citation>
    <scope>NUCLEOTIDE SEQUENCE [LARGE SCALE GENOMIC DNA]</scope>
    <source>
        <strain evidence="3">NIES 3701</strain>
    </source>
</reference>
<sequence length="210" mass="23449">MNAAVEEEGFTGETLYIFDVIVSLGSLLIFSSFLALCGLCHESFTLFLLISSWLCIPIIFAELAASIGLASSEDYIFDTMSRHKAELNLSDEQISTLRSWDTFAIVFLLGLAVVETAKFCIMLKIRKQISDGRKEYRAAIDLQQEEEETGSLQAKLLVDEKYSSLRKMYKDRYSFDGNYNNDFGGLEGEEHQITFEEADDDGGLGGVGKL</sequence>
<feature type="transmembrane region" description="Helical" evidence="1">
    <location>
        <begin position="103"/>
        <end position="123"/>
    </location>
</feature>
<dbReference type="OrthoDB" id="10369028at2759"/>